<dbReference type="AlphaFoldDB" id="A0A7W7GYF4"/>
<dbReference type="GO" id="GO:0008757">
    <property type="term" value="F:S-adenosylmethionine-dependent methyltransferase activity"/>
    <property type="evidence" value="ECO:0007669"/>
    <property type="project" value="InterPro"/>
</dbReference>
<keyword evidence="2" id="KW-0830">Ubiquinone</keyword>
<keyword evidence="3" id="KW-1185">Reference proteome</keyword>
<feature type="domain" description="Methyltransferase type 11" evidence="1">
    <location>
        <begin position="43"/>
        <end position="130"/>
    </location>
</feature>
<dbReference type="Pfam" id="PF08241">
    <property type="entry name" value="Methyltransf_11"/>
    <property type="match status" value="1"/>
</dbReference>
<proteinExistence type="predicted"/>
<protein>
    <submittedName>
        <fullName evidence="2">Ubiquinone/menaquinone biosynthesis C-methylase UbiE</fullName>
    </submittedName>
</protein>
<name>A0A7W7GYF4_9ACTN</name>
<dbReference type="PANTHER" id="PTHR43591">
    <property type="entry name" value="METHYLTRANSFERASE"/>
    <property type="match status" value="1"/>
</dbReference>
<comment type="caution">
    <text evidence="2">The sequence shown here is derived from an EMBL/GenBank/DDBJ whole genome shotgun (WGS) entry which is preliminary data.</text>
</comment>
<evidence type="ECO:0000313" key="2">
    <source>
        <dbReference type="EMBL" id="MBB4740603.1"/>
    </source>
</evidence>
<evidence type="ECO:0000259" key="1">
    <source>
        <dbReference type="Pfam" id="PF08241"/>
    </source>
</evidence>
<dbReference type="Gene3D" id="3.40.50.150">
    <property type="entry name" value="Vaccinia Virus protein VP39"/>
    <property type="match status" value="1"/>
</dbReference>
<dbReference type="SUPFAM" id="SSF53335">
    <property type="entry name" value="S-adenosyl-L-methionine-dependent methyltransferases"/>
    <property type="match status" value="1"/>
</dbReference>
<dbReference type="EMBL" id="JACHNB010000001">
    <property type="protein sequence ID" value="MBB4740603.1"/>
    <property type="molecule type" value="Genomic_DNA"/>
</dbReference>
<dbReference type="PANTHER" id="PTHR43591:SF24">
    <property type="entry name" value="2-METHOXY-6-POLYPRENYL-1,4-BENZOQUINOL METHYLASE, MITOCHONDRIAL"/>
    <property type="match status" value="1"/>
</dbReference>
<keyword evidence="2" id="KW-0808">Transferase</keyword>
<dbReference type="InterPro" id="IPR029063">
    <property type="entry name" value="SAM-dependent_MTases_sf"/>
</dbReference>
<gene>
    <name evidence="2" type="ORF">BJY16_004062</name>
</gene>
<dbReference type="CDD" id="cd02440">
    <property type="entry name" value="AdoMet_MTases"/>
    <property type="match status" value="1"/>
</dbReference>
<keyword evidence="2" id="KW-0489">Methyltransferase</keyword>
<dbReference type="GO" id="GO:0032259">
    <property type="term" value="P:methylation"/>
    <property type="evidence" value="ECO:0007669"/>
    <property type="project" value="UniProtKB-KW"/>
</dbReference>
<evidence type="ECO:0000313" key="3">
    <source>
        <dbReference type="Proteomes" id="UP000546162"/>
    </source>
</evidence>
<dbReference type="InterPro" id="IPR013216">
    <property type="entry name" value="Methyltransf_11"/>
</dbReference>
<reference evidence="2 3" key="1">
    <citation type="submission" date="2020-08" db="EMBL/GenBank/DDBJ databases">
        <title>Sequencing the genomes of 1000 actinobacteria strains.</title>
        <authorList>
            <person name="Klenk H.-P."/>
        </authorList>
    </citation>
    <scope>NUCLEOTIDE SEQUENCE [LARGE SCALE GENOMIC DNA]</scope>
    <source>
        <strain evidence="2 3">DSM 45809</strain>
    </source>
</reference>
<organism evidence="2 3">
    <name type="scientific">Actinoplanes octamycinicus</name>
    <dbReference type="NCBI Taxonomy" id="135948"/>
    <lineage>
        <taxon>Bacteria</taxon>
        <taxon>Bacillati</taxon>
        <taxon>Actinomycetota</taxon>
        <taxon>Actinomycetes</taxon>
        <taxon>Micromonosporales</taxon>
        <taxon>Micromonosporaceae</taxon>
        <taxon>Actinoplanes</taxon>
    </lineage>
</organism>
<dbReference type="Proteomes" id="UP000546162">
    <property type="component" value="Unassembled WGS sequence"/>
</dbReference>
<accession>A0A7W7GYF4</accession>
<dbReference type="RefSeq" id="WP_185041180.1">
    <property type="nucleotide sequence ID" value="NZ_BAABFG010000005.1"/>
</dbReference>
<sequence>MARIDFDGPVAAVYQSGRGAPEGGLDGWRAALGHYLPVRGPVLDLGAGTGLYAQLLRSWFGVRIVAVEPALAMLRQAPPEAARVVGRAERIPLAAGSCGAAWLSTMIHHVADLPAAARELRRVLPPGAPVLIRSTFPGDQSRIALYRFFPTAGAVLDTFPSVAQVEAAFTAAGFALHERRRIRQVNAATLAEFHEKVRHRANTTLLAIPDSEFTAGLALLRAAAATETDQPAVSELTLLALR</sequence>